<organism evidence="4 5">
    <name type="scientific">Nocardioides immobilis</name>
    <dbReference type="NCBI Taxonomy" id="2049295"/>
    <lineage>
        <taxon>Bacteria</taxon>
        <taxon>Bacillati</taxon>
        <taxon>Actinomycetota</taxon>
        <taxon>Actinomycetes</taxon>
        <taxon>Propionibacteriales</taxon>
        <taxon>Nocardioidaceae</taxon>
        <taxon>Nocardioides</taxon>
    </lineage>
</organism>
<dbReference type="RefSeq" id="WP_118927373.1">
    <property type="nucleotide sequence ID" value="NZ_QXGH01000027.1"/>
</dbReference>
<evidence type="ECO:0000313" key="4">
    <source>
        <dbReference type="EMBL" id="RHW25070.1"/>
    </source>
</evidence>
<evidence type="ECO:0000256" key="2">
    <source>
        <dbReference type="ARBA" id="ARBA00023002"/>
    </source>
</evidence>
<dbReference type="CDD" id="cd05233">
    <property type="entry name" value="SDR_c"/>
    <property type="match status" value="1"/>
</dbReference>
<dbReference type="InterPro" id="IPR036291">
    <property type="entry name" value="NAD(P)-bd_dom_sf"/>
</dbReference>
<keyword evidence="2" id="KW-0560">Oxidoreductase</keyword>
<dbReference type="PANTHER" id="PTHR44196">
    <property type="entry name" value="DEHYDROGENASE/REDUCTASE SDR FAMILY MEMBER 7B"/>
    <property type="match status" value="1"/>
</dbReference>
<dbReference type="GO" id="GO:0016491">
    <property type="term" value="F:oxidoreductase activity"/>
    <property type="evidence" value="ECO:0007669"/>
    <property type="project" value="UniProtKB-KW"/>
</dbReference>
<accession>A0A417XXU8</accession>
<sequence>MNQDLVGRRLVVTGAARGIGAEVARLAAARGARVALLGLEPDRLRALATELGPRASWREADVRDSECLRLAIDESAEAMGGIDLVVANAGIVAYGTVRQADDAAFERVIDVNLTGTFRTLKYATPHLERSRGHVMVVASALSFLALPSMSSYAASKAGVEMLTVAYRQEVAHLGISVGLVHPSWIETDLVRGAEQDIPSFVQLRKELPYPGNVTTSVERAAGAIVDGLARRRSRVYVPRAVGAAGWAKAAISSPVAWPWARRFAAKWVPTIEREIAALGRNDQVVPPASRSGD</sequence>
<dbReference type="Proteomes" id="UP000283644">
    <property type="component" value="Unassembled WGS sequence"/>
</dbReference>
<evidence type="ECO:0000256" key="3">
    <source>
        <dbReference type="RuleBase" id="RU000363"/>
    </source>
</evidence>
<keyword evidence="5" id="KW-1185">Reference proteome</keyword>
<dbReference type="SUPFAM" id="SSF51735">
    <property type="entry name" value="NAD(P)-binding Rossmann-fold domains"/>
    <property type="match status" value="1"/>
</dbReference>
<protein>
    <submittedName>
        <fullName evidence="4">SDR family NAD(P)-dependent oxidoreductase</fullName>
    </submittedName>
</protein>
<dbReference type="PANTHER" id="PTHR44196:SF1">
    <property type="entry name" value="DEHYDROGENASE_REDUCTASE SDR FAMILY MEMBER 7B"/>
    <property type="match status" value="1"/>
</dbReference>
<proteinExistence type="inferred from homology"/>
<dbReference type="GO" id="GO:0016020">
    <property type="term" value="C:membrane"/>
    <property type="evidence" value="ECO:0007669"/>
    <property type="project" value="TreeGrafter"/>
</dbReference>
<dbReference type="PRINTS" id="PR00081">
    <property type="entry name" value="GDHRDH"/>
</dbReference>
<name>A0A417XXU8_9ACTN</name>
<reference evidence="4 5" key="1">
    <citation type="submission" date="2018-09" db="EMBL/GenBank/DDBJ databases">
        <title>Genome sequencing of Nocardioides immobilis CCTCC AB 2017083 for comparison to Nocardioides silvaticus.</title>
        <authorList>
            <person name="Li C."/>
            <person name="Wang G."/>
        </authorList>
    </citation>
    <scope>NUCLEOTIDE SEQUENCE [LARGE SCALE GENOMIC DNA]</scope>
    <source>
        <strain evidence="4 5">CCTCC AB 2017083</strain>
    </source>
</reference>
<gene>
    <name evidence="4" type="ORF">D0Z08_21810</name>
</gene>
<evidence type="ECO:0000313" key="5">
    <source>
        <dbReference type="Proteomes" id="UP000283644"/>
    </source>
</evidence>
<dbReference type="AlphaFoldDB" id="A0A417XXU8"/>
<dbReference type="InterPro" id="IPR020904">
    <property type="entry name" value="Sc_DH/Rdtase_CS"/>
</dbReference>
<dbReference type="InterPro" id="IPR002347">
    <property type="entry name" value="SDR_fam"/>
</dbReference>
<comment type="similarity">
    <text evidence="1 3">Belongs to the short-chain dehydrogenases/reductases (SDR) family.</text>
</comment>
<comment type="caution">
    <text evidence="4">The sequence shown here is derived from an EMBL/GenBank/DDBJ whole genome shotgun (WGS) entry which is preliminary data.</text>
</comment>
<dbReference type="Gene3D" id="3.40.50.720">
    <property type="entry name" value="NAD(P)-binding Rossmann-like Domain"/>
    <property type="match status" value="1"/>
</dbReference>
<dbReference type="Pfam" id="PF00106">
    <property type="entry name" value="adh_short"/>
    <property type="match status" value="1"/>
</dbReference>
<dbReference type="EMBL" id="QXGH01000027">
    <property type="protein sequence ID" value="RHW25070.1"/>
    <property type="molecule type" value="Genomic_DNA"/>
</dbReference>
<dbReference type="PRINTS" id="PR00080">
    <property type="entry name" value="SDRFAMILY"/>
</dbReference>
<dbReference type="OrthoDB" id="3743899at2"/>
<dbReference type="PROSITE" id="PS00061">
    <property type="entry name" value="ADH_SHORT"/>
    <property type="match status" value="1"/>
</dbReference>
<dbReference type="NCBIfam" id="NF004526">
    <property type="entry name" value="PRK05872.1"/>
    <property type="match status" value="1"/>
</dbReference>
<evidence type="ECO:0000256" key="1">
    <source>
        <dbReference type="ARBA" id="ARBA00006484"/>
    </source>
</evidence>